<dbReference type="AlphaFoldDB" id="A0A4C1UIL7"/>
<proteinExistence type="predicted"/>
<sequence>MYNQEQIYNNTKGIGAKGNDYVTGLYESNVTNFRNNASLYDNFNESFYGNFSDSDYCASKQAHVYVNVTCEVPINYAQPLYGPANALVTPLGLRMYTGGGDQQLSNGSLASLPPDYDI</sequence>
<accession>A0A4C1UIL7</accession>
<evidence type="ECO:0000313" key="2">
    <source>
        <dbReference type="EMBL" id="GBP25724.1"/>
    </source>
</evidence>
<dbReference type="Proteomes" id="UP000299102">
    <property type="component" value="Unassembled WGS sequence"/>
</dbReference>
<gene>
    <name evidence="2" type="ORF">EVAR_12204_1</name>
</gene>
<protein>
    <submittedName>
        <fullName evidence="2">Uncharacterized protein</fullName>
    </submittedName>
</protein>
<dbReference type="EMBL" id="BGZK01000171">
    <property type="protein sequence ID" value="GBP25724.1"/>
    <property type="molecule type" value="Genomic_DNA"/>
</dbReference>
<evidence type="ECO:0000313" key="3">
    <source>
        <dbReference type="Proteomes" id="UP000299102"/>
    </source>
</evidence>
<evidence type="ECO:0000256" key="1">
    <source>
        <dbReference type="SAM" id="MobiDB-lite"/>
    </source>
</evidence>
<organism evidence="2 3">
    <name type="scientific">Eumeta variegata</name>
    <name type="common">Bagworm moth</name>
    <name type="synonym">Eumeta japonica</name>
    <dbReference type="NCBI Taxonomy" id="151549"/>
    <lineage>
        <taxon>Eukaryota</taxon>
        <taxon>Metazoa</taxon>
        <taxon>Ecdysozoa</taxon>
        <taxon>Arthropoda</taxon>
        <taxon>Hexapoda</taxon>
        <taxon>Insecta</taxon>
        <taxon>Pterygota</taxon>
        <taxon>Neoptera</taxon>
        <taxon>Endopterygota</taxon>
        <taxon>Lepidoptera</taxon>
        <taxon>Glossata</taxon>
        <taxon>Ditrysia</taxon>
        <taxon>Tineoidea</taxon>
        <taxon>Psychidae</taxon>
        <taxon>Oiketicinae</taxon>
        <taxon>Eumeta</taxon>
    </lineage>
</organism>
<feature type="region of interest" description="Disordered" evidence="1">
    <location>
        <begin position="99"/>
        <end position="118"/>
    </location>
</feature>
<reference evidence="2 3" key="1">
    <citation type="journal article" date="2019" name="Commun. Biol.">
        <title>The bagworm genome reveals a unique fibroin gene that provides high tensile strength.</title>
        <authorList>
            <person name="Kono N."/>
            <person name="Nakamura H."/>
            <person name="Ohtoshi R."/>
            <person name="Tomita M."/>
            <person name="Numata K."/>
            <person name="Arakawa K."/>
        </authorList>
    </citation>
    <scope>NUCLEOTIDE SEQUENCE [LARGE SCALE GENOMIC DNA]</scope>
</reference>
<dbReference type="OrthoDB" id="5962323at2759"/>
<keyword evidence="3" id="KW-1185">Reference proteome</keyword>
<name>A0A4C1UIL7_EUMVA</name>
<comment type="caution">
    <text evidence="2">The sequence shown here is derived from an EMBL/GenBank/DDBJ whole genome shotgun (WGS) entry which is preliminary data.</text>
</comment>